<evidence type="ECO:0000256" key="2">
    <source>
        <dbReference type="ARBA" id="ARBA00010846"/>
    </source>
</evidence>
<dbReference type="InterPro" id="IPR011333">
    <property type="entry name" value="SKP1/BTB/POZ_sf"/>
</dbReference>
<dbReference type="AlphaFoldDB" id="A0ABC9FTL2"/>
<reference evidence="4 5" key="2">
    <citation type="submission" date="2024-10" db="EMBL/GenBank/DDBJ databases">
        <authorList>
            <person name="Ryan C."/>
        </authorList>
    </citation>
    <scope>NUCLEOTIDE SEQUENCE [LARGE SCALE GENOMIC DNA]</scope>
</reference>
<dbReference type="SUPFAM" id="SSF54695">
    <property type="entry name" value="POZ domain"/>
    <property type="match status" value="1"/>
</dbReference>
<protein>
    <recommendedName>
        <fullName evidence="3">BTB domain-containing protein</fullName>
    </recommendedName>
</protein>
<dbReference type="PROSITE" id="PS50097">
    <property type="entry name" value="BTB"/>
    <property type="match status" value="1"/>
</dbReference>
<evidence type="ECO:0000313" key="5">
    <source>
        <dbReference type="Proteomes" id="UP001497457"/>
    </source>
</evidence>
<dbReference type="Pfam" id="PF24570">
    <property type="entry name" value="BACK_BPM_SPOP"/>
    <property type="match status" value="1"/>
</dbReference>
<dbReference type="Proteomes" id="UP001497457">
    <property type="component" value="Chromosome 7b"/>
</dbReference>
<reference evidence="5" key="1">
    <citation type="submission" date="2024-06" db="EMBL/GenBank/DDBJ databases">
        <authorList>
            <person name="Ryan C."/>
        </authorList>
    </citation>
    <scope>NUCLEOTIDE SEQUENCE [LARGE SCALE GENOMIC DNA]</scope>
</reference>
<comment type="similarity">
    <text evidence="2">Belongs to the Tdpoz family.</text>
</comment>
<accession>A0ABC9FTL2</accession>
<dbReference type="EMBL" id="OZ075117">
    <property type="protein sequence ID" value="CAL5081009.1"/>
    <property type="molecule type" value="Genomic_DNA"/>
</dbReference>
<dbReference type="InterPro" id="IPR045005">
    <property type="entry name" value="BPM1-6"/>
</dbReference>
<keyword evidence="5" id="KW-1185">Reference proteome</keyword>
<dbReference type="Pfam" id="PF00651">
    <property type="entry name" value="BTB"/>
    <property type="match status" value="1"/>
</dbReference>
<comment type="pathway">
    <text evidence="1">Protein modification; protein ubiquitination.</text>
</comment>
<evidence type="ECO:0000313" key="4">
    <source>
        <dbReference type="EMBL" id="CAL5081009.1"/>
    </source>
</evidence>
<dbReference type="Gene3D" id="1.25.40.420">
    <property type="match status" value="1"/>
</dbReference>
<dbReference type="InterPro" id="IPR056423">
    <property type="entry name" value="BACK_BPM_SPOP"/>
</dbReference>
<dbReference type="InterPro" id="IPR000210">
    <property type="entry name" value="BTB/POZ_dom"/>
</dbReference>
<feature type="domain" description="BTB" evidence="3">
    <location>
        <begin position="178"/>
        <end position="246"/>
    </location>
</feature>
<dbReference type="PANTHER" id="PTHR26379:SF469">
    <property type="entry name" value="MAB1"/>
    <property type="match status" value="1"/>
</dbReference>
<evidence type="ECO:0000256" key="1">
    <source>
        <dbReference type="ARBA" id="ARBA00004906"/>
    </source>
</evidence>
<organism evidence="4 5">
    <name type="scientific">Urochloa decumbens</name>
    <dbReference type="NCBI Taxonomy" id="240449"/>
    <lineage>
        <taxon>Eukaryota</taxon>
        <taxon>Viridiplantae</taxon>
        <taxon>Streptophyta</taxon>
        <taxon>Embryophyta</taxon>
        <taxon>Tracheophyta</taxon>
        <taxon>Spermatophyta</taxon>
        <taxon>Magnoliopsida</taxon>
        <taxon>Liliopsida</taxon>
        <taxon>Poales</taxon>
        <taxon>Poaceae</taxon>
        <taxon>PACMAD clade</taxon>
        <taxon>Panicoideae</taxon>
        <taxon>Panicodae</taxon>
        <taxon>Paniceae</taxon>
        <taxon>Melinidinae</taxon>
        <taxon>Urochloa</taxon>
    </lineage>
</organism>
<sequence length="353" mass="38602">MAAELACSVSDSLESKSFNLRLQHSVTKNLPGDHCIETDVPFPSGAGAFRCTAKYWPNWKLSNCITISVVVTRTHRHIRHKVLAAHIDLPGKTGLPAPVDIMAGITRGAMHVLAAAGDVEGGTTLSVRRADVERYCVDDDGHFTALCTVAVSRSWPPPPLPAFPTLGRDISVVAPDLADVSFRVEGETFAAHRLVLAARSPVFKAALYGEMAESKASSVVEIEDMRAPTFRSMLDYMYHGSLPVAATAEMDDAAVKMEFQHLYVAADRYGLDTLKEMCEEVLCASVSVSTVLSNLVFAEERTCAKLKPRCLDFLAVGENFKEVAVTSEYFDMMMESPGLLAEVQNWFKRPRLS</sequence>
<gene>
    <name evidence="4" type="ORF">URODEC1_LOCUS108386</name>
</gene>
<dbReference type="PANTHER" id="PTHR26379">
    <property type="entry name" value="BTB/POZ AND MATH DOMAIN-CONTAINING PROTEIN 1"/>
    <property type="match status" value="1"/>
</dbReference>
<proteinExistence type="inferred from homology"/>
<evidence type="ECO:0000259" key="3">
    <source>
        <dbReference type="PROSITE" id="PS50097"/>
    </source>
</evidence>
<dbReference type="Gene3D" id="3.30.710.10">
    <property type="entry name" value="Potassium Channel Kv1.1, Chain A"/>
    <property type="match status" value="1"/>
</dbReference>
<name>A0ABC9FTL2_9POAL</name>
<dbReference type="SMART" id="SM00225">
    <property type="entry name" value="BTB"/>
    <property type="match status" value="1"/>
</dbReference>